<name>A0A434A9G9_9FLAO</name>
<evidence type="ECO:0000313" key="2">
    <source>
        <dbReference type="Proteomes" id="UP000288102"/>
    </source>
</evidence>
<accession>A0A434A9G9</accession>
<dbReference type="Proteomes" id="UP000288102">
    <property type="component" value="Unassembled WGS sequence"/>
</dbReference>
<evidence type="ECO:0000313" key="1">
    <source>
        <dbReference type="EMBL" id="RUT70986.1"/>
    </source>
</evidence>
<keyword evidence="2" id="KW-1185">Reference proteome</keyword>
<dbReference type="RefSeq" id="WP_127337765.1">
    <property type="nucleotide sequence ID" value="NZ_QWDM01000004.1"/>
</dbReference>
<proteinExistence type="predicted"/>
<protein>
    <submittedName>
        <fullName evidence="1">Uncharacterized protein</fullName>
    </submittedName>
</protein>
<organism evidence="1 2">
    <name type="scientific">Flavobacterium cupreum</name>
    <dbReference type="NCBI Taxonomy" id="2133766"/>
    <lineage>
        <taxon>Bacteria</taxon>
        <taxon>Pseudomonadati</taxon>
        <taxon>Bacteroidota</taxon>
        <taxon>Flavobacteriia</taxon>
        <taxon>Flavobacteriales</taxon>
        <taxon>Flavobacteriaceae</taxon>
        <taxon>Flavobacterium</taxon>
    </lineage>
</organism>
<dbReference type="EMBL" id="QWDM01000004">
    <property type="protein sequence ID" value="RUT70986.1"/>
    <property type="molecule type" value="Genomic_DNA"/>
</dbReference>
<comment type="caution">
    <text evidence="1">The sequence shown here is derived from an EMBL/GenBank/DDBJ whole genome shotgun (WGS) entry which is preliminary data.</text>
</comment>
<gene>
    <name evidence="1" type="ORF">D0817_07530</name>
</gene>
<reference evidence="2" key="1">
    <citation type="journal article" date="2019" name="Syst. Appl. Microbiol.">
        <title>Flavobacterium circumlabens sp. nov. and Flavobacterium cupreum sp. nov., two psychrotrophic species isolated from Antarctic environmental samples.</title>
        <authorList>
            <person name="Kralova S."/>
            <person name="Busse H.-J."/>
            <person name="Svec P."/>
            <person name="Maslanova I."/>
            <person name="Stankova E."/>
            <person name="Bartak M."/>
            <person name="Sedlacek I."/>
        </authorList>
    </citation>
    <scope>NUCLEOTIDE SEQUENCE [LARGE SCALE GENOMIC DNA]</scope>
    <source>
        <strain evidence="2">CCM 8825</strain>
    </source>
</reference>
<dbReference type="AlphaFoldDB" id="A0A434A9G9"/>
<dbReference type="OrthoDB" id="8794977at2"/>
<sequence>MIEKVICEQHGTKEMSFSCIHIAIALDQKEKVSFFFSEAEDDLPQIAWCGDCEKWLLENGEEWNDAFETLADFKILCSDCFEEAKENQLGTDKT</sequence>